<name>G2P2T1_STRV4</name>
<gene>
    <name evidence="2" type="ORF">Strvi_2722</name>
</gene>
<evidence type="ECO:0000313" key="2">
    <source>
        <dbReference type="EMBL" id="AEM82432.1"/>
    </source>
</evidence>
<dbReference type="eggNOG" id="ENOG50343TS">
    <property type="taxonomic scope" value="Bacteria"/>
</dbReference>
<evidence type="ECO:0000313" key="3">
    <source>
        <dbReference type="Proteomes" id="UP000008703"/>
    </source>
</evidence>
<accession>G2P2T1</accession>
<dbReference type="KEGG" id="svl:Strvi_2722"/>
<feature type="compositionally biased region" description="Polar residues" evidence="1">
    <location>
        <begin position="367"/>
        <end position="381"/>
    </location>
</feature>
<proteinExistence type="predicted"/>
<reference evidence="2" key="1">
    <citation type="submission" date="2011-08" db="EMBL/GenBank/DDBJ databases">
        <title>Complete sequence of chromosome of Streptomyces violaceusniger Tu 4113.</title>
        <authorList>
            <consortium name="US DOE Joint Genome Institute"/>
            <person name="Lucas S."/>
            <person name="Han J."/>
            <person name="Lapidus A."/>
            <person name="Cheng J.-F."/>
            <person name="Goodwin L."/>
            <person name="Pitluck S."/>
            <person name="Peters L."/>
            <person name="Ivanova N."/>
            <person name="Daligault H."/>
            <person name="Detter J.C."/>
            <person name="Han C."/>
            <person name="Tapia R."/>
            <person name="Land M."/>
            <person name="Hauser L."/>
            <person name="Kyrpides N."/>
            <person name="Ivanova N."/>
            <person name="Pagani I."/>
            <person name="Hagen A."/>
            <person name="Katz L."/>
            <person name="Fiedler H.-P."/>
            <person name="Keasling J."/>
            <person name="Fortman J."/>
            <person name="Woyke T."/>
        </authorList>
    </citation>
    <scope>NUCLEOTIDE SEQUENCE [LARGE SCALE GENOMIC DNA]</scope>
    <source>
        <strain evidence="2">Tu 4113</strain>
    </source>
</reference>
<dbReference type="Proteomes" id="UP000008703">
    <property type="component" value="Chromosome"/>
</dbReference>
<dbReference type="AlphaFoldDB" id="G2P2T1"/>
<protein>
    <submittedName>
        <fullName evidence="2">Uncharacterized protein</fullName>
    </submittedName>
</protein>
<dbReference type="EMBL" id="CP002994">
    <property type="protein sequence ID" value="AEM82432.1"/>
    <property type="molecule type" value="Genomic_DNA"/>
</dbReference>
<feature type="region of interest" description="Disordered" evidence="1">
    <location>
        <begin position="354"/>
        <end position="401"/>
    </location>
</feature>
<evidence type="ECO:0000256" key="1">
    <source>
        <dbReference type="SAM" id="MobiDB-lite"/>
    </source>
</evidence>
<organism evidence="2 3">
    <name type="scientific">Streptomyces violaceusniger (strain Tu 4113)</name>
    <dbReference type="NCBI Taxonomy" id="653045"/>
    <lineage>
        <taxon>Bacteria</taxon>
        <taxon>Bacillati</taxon>
        <taxon>Actinomycetota</taxon>
        <taxon>Actinomycetes</taxon>
        <taxon>Kitasatosporales</taxon>
        <taxon>Streptomycetaceae</taxon>
        <taxon>Streptomyces</taxon>
        <taxon>Streptomyces violaceusniger group</taxon>
    </lineage>
</organism>
<keyword evidence="3" id="KW-1185">Reference proteome</keyword>
<sequence>MRFVPLDHRRVQTAVIGDRYSSDPVILPMDHHELDHWRKLHPDYTYWCGIQLGGCGGELSDRRYTDKVCHFAHHPNAVCHRTANGESSADHLFVKRGVERLLERQGVPGEVSVRDLGAGPGGAVDVLAPGIRLRVRFQLGALDFPAWRRAADEFDEDAVGVDWIFAQDGAVTRELLDRQGFLLRVRLVTHGGERRVHIGVQAHGHPLHWEPLEECTLSPTGLLTPHLESVRPSRPHPEPAGFPVQGALLFAPVPGGEATASAPVVVGGDRRLLAAYVKPVGSAVTPAFLSVPADTEVPLAGRVYRVPDGARVLVADGGTGWVVAAERYIRLNADEAQRTGLWSLSPVPAVACERSSVGGTGQAGATAESSTDASRPTSTAGTAADDEGLPGGANHRPGNSKRARDLISQLRPLEGALGEAAGRQVTRAINGAELWLAAAANERGGAANEGGRHVRQLELALRTARRDLQLEDEALPSIRPLSP</sequence>
<dbReference type="HOGENOM" id="CLU_564892_0_0_11"/>